<sequence>MRALLVVDMQVGLFEGNSPRYDAKGVIQRINELARVVRATGGVVIFIQHEDKGGLQRGTQGWEILPILERADPDLLVHKQACDAFYETNLADLLEQYRAREIIITGCATDFCVDTTIRAAASRNYDVVVVEDAHTTRDKPHLDAKSIIRHHNWMWKNLILPRNEVKVLPAASVIEWLQSGSQL</sequence>
<dbReference type="PANTHER" id="PTHR43540:SF14">
    <property type="entry name" value="ISOCHORISMATASE"/>
    <property type="match status" value="1"/>
</dbReference>
<evidence type="ECO:0000313" key="3">
    <source>
        <dbReference type="EMBL" id="GAP12785.1"/>
    </source>
</evidence>
<protein>
    <submittedName>
        <fullName evidence="3">Amidases related to nicotinamidase</fullName>
    </submittedName>
</protein>
<dbReference type="RefSeq" id="WP_075072181.1">
    <property type="nucleotide sequence ID" value="NZ_DF967972.1"/>
</dbReference>
<dbReference type="AlphaFoldDB" id="A0A0S7BG81"/>
<evidence type="ECO:0000313" key="4">
    <source>
        <dbReference type="Proteomes" id="UP000055060"/>
    </source>
</evidence>
<keyword evidence="4" id="KW-1185">Reference proteome</keyword>
<dbReference type="PANTHER" id="PTHR43540">
    <property type="entry name" value="PEROXYUREIDOACRYLATE/UREIDOACRYLATE AMIDOHYDROLASE-RELATED"/>
    <property type="match status" value="1"/>
</dbReference>
<gene>
    <name evidence="3" type="ORF">LARV_00521</name>
</gene>
<dbReference type="SUPFAM" id="SSF52499">
    <property type="entry name" value="Isochorismatase-like hydrolases"/>
    <property type="match status" value="1"/>
</dbReference>
<feature type="domain" description="Isochorismatase-like" evidence="2">
    <location>
        <begin position="3"/>
        <end position="141"/>
    </location>
</feature>
<proteinExistence type="predicted"/>
<dbReference type="InterPro" id="IPR000868">
    <property type="entry name" value="Isochorismatase-like_dom"/>
</dbReference>
<name>A0A0S7BG81_9CHLR</name>
<dbReference type="InterPro" id="IPR036380">
    <property type="entry name" value="Isochorismatase-like_sf"/>
</dbReference>
<dbReference type="STRING" id="360412.LARV_00521"/>
<dbReference type="CDD" id="cd01014">
    <property type="entry name" value="nicotinamidase_related"/>
    <property type="match status" value="1"/>
</dbReference>
<organism evidence="3">
    <name type="scientific">Longilinea arvoryzae</name>
    <dbReference type="NCBI Taxonomy" id="360412"/>
    <lineage>
        <taxon>Bacteria</taxon>
        <taxon>Bacillati</taxon>
        <taxon>Chloroflexota</taxon>
        <taxon>Anaerolineae</taxon>
        <taxon>Anaerolineales</taxon>
        <taxon>Anaerolineaceae</taxon>
        <taxon>Longilinea</taxon>
    </lineage>
</organism>
<dbReference type="OrthoDB" id="9785724at2"/>
<dbReference type="EMBL" id="DF967972">
    <property type="protein sequence ID" value="GAP12785.1"/>
    <property type="molecule type" value="Genomic_DNA"/>
</dbReference>
<dbReference type="GO" id="GO:0016787">
    <property type="term" value="F:hydrolase activity"/>
    <property type="evidence" value="ECO:0007669"/>
    <property type="project" value="UniProtKB-KW"/>
</dbReference>
<keyword evidence="1" id="KW-0378">Hydrolase</keyword>
<dbReference type="Gene3D" id="3.40.50.850">
    <property type="entry name" value="Isochorismatase-like"/>
    <property type="match status" value="1"/>
</dbReference>
<dbReference type="Proteomes" id="UP000055060">
    <property type="component" value="Unassembled WGS sequence"/>
</dbReference>
<dbReference type="InterPro" id="IPR050272">
    <property type="entry name" value="Isochorismatase-like_hydrls"/>
</dbReference>
<accession>A0A0S7BG81</accession>
<dbReference type="Pfam" id="PF00857">
    <property type="entry name" value="Isochorismatase"/>
    <property type="match status" value="1"/>
</dbReference>
<reference evidence="3" key="1">
    <citation type="submission" date="2015-07" db="EMBL/GenBank/DDBJ databases">
        <title>Draft Genome Sequences of Anaerolinea thermolimosa IMO-1, Bellilinea caldifistulae GOMI-1, Leptolinea tardivitalis YMTK-2, Levilinea saccharolytica KIBI-1,Longilinea arvoryzae KOME-1, Previously Described as Members of the Anaerolineaceae (Chloroflexi).</title>
        <authorList>
            <person name="Sekiguchi Y."/>
            <person name="Ohashi A."/>
            <person name="Matsuura N."/>
            <person name="Tourlousse M.D."/>
        </authorList>
    </citation>
    <scope>NUCLEOTIDE SEQUENCE [LARGE SCALE GENOMIC DNA]</scope>
    <source>
        <strain evidence="3">KOME-1</strain>
    </source>
</reference>
<evidence type="ECO:0000259" key="2">
    <source>
        <dbReference type="Pfam" id="PF00857"/>
    </source>
</evidence>
<evidence type="ECO:0000256" key="1">
    <source>
        <dbReference type="ARBA" id="ARBA00022801"/>
    </source>
</evidence>